<evidence type="ECO:0000313" key="2">
    <source>
        <dbReference type="Proteomes" id="UP000050794"/>
    </source>
</evidence>
<gene>
    <name evidence="1" type="ORF">TCNE_LOCUS4764</name>
</gene>
<reference evidence="3" key="1">
    <citation type="submission" date="2016-06" db="UniProtKB">
        <authorList>
            <consortium name="WormBaseParasite"/>
        </authorList>
    </citation>
    <scope>IDENTIFICATION</scope>
</reference>
<evidence type="ECO:0000313" key="1">
    <source>
        <dbReference type="EMBL" id="VDM32153.1"/>
    </source>
</evidence>
<name>A0A183U8E4_TOXCA</name>
<protein>
    <submittedName>
        <fullName evidence="1 3">Uncharacterized protein</fullName>
    </submittedName>
</protein>
<dbReference type="EMBL" id="UYWY01008952">
    <property type="protein sequence ID" value="VDM32153.1"/>
    <property type="molecule type" value="Genomic_DNA"/>
</dbReference>
<dbReference type="Proteomes" id="UP000050794">
    <property type="component" value="Unassembled WGS sequence"/>
</dbReference>
<reference evidence="1 2" key="2">
    <citation type="submission" date="2018-11" db="EMBL/GenBank/DDBJ databases">
        <authorList>
            <consortium name="Pathogen Informatics"/>
        </authorList>
    </citation>
    <scope>NUCLEOTIDE SEQUENCE [LARGE SCALE GENOMIC DNA]</scope>
</reference>
<proteinExistence type="predicted"/>
<organism evidence="2 3">
    <name type="scientific">Toxocara canis</name>
    <name type="common">Canine roundworm</name>
    <dbReference type="NCBI Taxonomy" id="6265"/>
    <lineage>
        <taxon>Eukaryota</taxon>
        <taxon>Metazoa</taxon>
        <taxon>Ecdysozoa</taxon>
        <taxon>Nematoda</taxon>
        <taxon>Chromadorea</taxon>
        <taxon>Rhabditida</taxon>
        <taxon>Spirurina</taxon>
        <taxon>Ascaridomorpha</taxon>
        <taxon>Ascaridoidea</taxon>
        <taxon>Toxocaridae</taxon>
        <taxon>Toxocara</taxon>
    </lineage>
</organism>
<sequence length="51" mass="5771">MNSQGSQEEEEMSQQYVSTNVDEPLMLNFETCETVDKSIAHLECELNAGNF</sequence>
<evidence type="ECO:0000313" key="3">
    <source>
        <dbReference type="WBParaSite" id="TCNE_0000476401-mRNA-1"/>
    </source>
</evidence>
<dbReference type="WBParaSite" id="TCNE_0000476401-mRNA-1">
    <property type="protein sequence ID" value="TCNE_0000476401-mRNA-1"/>
    <property type="gene ID" value="TCNE_0000476401"/>
</dbReference>
<keyword evidence="2" id="KW-1185">Reference proteome</keyword>
<dbReference type="AlphaFoldDB" id="A0A183U8E4"/>
<accession>A0A183U8E4</accession>